<dbReference type="EMBL" id="FOGP01000003">
    <property type="protein sequence ID" value="SER48585.1"/>
    <property type="molecule type" value="Genomic_DNA"/>
</dbReference>
<sequence length="359" mass="37213">MASNDGLRGSTKTNDSAFLSSTHGVLLFALCSCFLWGSAFPCTKVGNGLFAIARQDTASQLLFAGVRFVLAGTMVIAAMSVARGRALVPKKRDWSAIARLSLFQTILQYGLFYPGLSHASGTSSSIIEASSTFLAIILAAVVFRQERLTPRKVIGCLVGFAGVALVNVKAGGTFTLSLGGEGLVFFSTFAAATSSCLIQGLSKDHDPVLLSGWQFLVGGLALTLAGAFAGGTLSPCGPEAIALLVYMGFISAAAYSLWSMLLSANPVSRVTVFGFMNPVFGAGLSALILGERASIDPVRAGLALALVSAGIVAVNLKLPARSGGTGRATHARNELAGMLRRGMLEQEAAVRALTERRAA</sequence>
<evidence type="ECO:0000256" key="1">
    <source>
        <dbReference type="ARBA" id="ARBA00004651"/>
    </source>
</evidence>
<evidence type="ECO:0000256" key="3">
    <source>
        <dbReference type="ARBA" id="ARBA00022475"/>
    </source>
</evidence>
<dbReference type="AlphaFoldDB" id="A0A1H9PL91"/>
<comment type="similarity">
    <text evidence="2">Belongs to the EamA transporter family.</text>
</comment>
<dbReference type="Pfam" id="PF00892">
    <property type="entry name" value="EamA"/>
    <property type="match status" value="2"/>
</dbReference>
<dbReference type="InterPro" id="IPR037185">
    <property type="entry name" value="EmrE-like"/>
</dbReference>
<feature type="transmembrane region" description="Helical" evidence="7">
    <location>
        <begin position="300"/>
        <end position="318"/>
    </location>
</feature>
<feature type="domain" description="EamA" evidence="8">
    <location>
        <begin position="26"/>
        <end position="167"/>
    </location>
</feature>
<dbReference type="GO" id="GO:0005886">
    <property type="term" value="C:plasma membrane"/>
    <property type="evidence" value="ECO:0007669"/>
    <property type="project" value="UniProtKB-SubCell"/>
</dbReference>
<dbReference type="Proteomes" id="UP000199128">
    <property type="component" value="Unassembled WGS sequence"/>
</dbReference>
<keyword evidence="4 7" id="KW-0812">Transmembrane</keyword>
<feature type="transmembrane region" description="Helical" evidence="7">
    <location>
        <begin position="94"/>
        <end position="113"/>
    </location>
</feature>
<evidence type="ECO:0000313" key="9">
    <source>
        <dbReference type="EMBL" id="SER48585.1"/>
    </source>
</evidence>
<evidence type="ECO:0000313" key="10">
    <source>
        <dbReference type="Proteomes" id="UP000199128"/>
    </source>
</evidence>
<reference evidence="10" key="1">
    <citation type="submission" date="2016-10" db="EMBL/GenBank/DDBJ databases">
        <authorList>
            <person name="Varghese N."/>
            <person name="Submissions S."/>
        </authorList>
    </citation>
    <scope>NUCLEOTIDE SEQUENCE [LARGE SCALE GENOMIC DNA]</scope>
    <source>
        <strain evidence="10">KHGC19</strain>
    </source>
</reference>
<feature type="transmembrane region" description="Helical" evidence="7">
    <location>
        <begin position="125"/>
        <end position="143"/>
    </location>
</feature>
<dbReference type="PANTHER" id="PTHR32322:SF18">
    <property type="entry name" value="S-ADENOSYLMETHIONINE_S-ADENOSYLHOMOCYSTEINE TRANSPORTER"/>
    <property type="match status" value="1"/>
</dbReference>
<proteinExistence type="inferred from homology"/>
<organism evidence="9 10">
    <name type="scientific">Parafannyhessea umbonata</name>
    <dbReference type="NCBI Taxonomy" id="604330"/>
    <lineage>
        <taxon>Bacteria</taxon>
        <taxon>Bacillati</taxon>
        <taxon>Actinomycetota</taxon>
        <taxon>Coriobacteriia</taxon>
        <taxon>Coriobacteriales</taxon>
        <taxon>Atopobiaceae</taxon>
        <taxon>Parafannyhessea</taxon>
    </lineage>
</organism>
<feature type="domain" description="EamA" evidence="8">
    <location>
        <begin position="180"/>
        <end position="312"/>
    </location>
</feature>
<evidence type="ECO:0000256" key="6">
    <source>
        <dbReference type="ARBA" id="ARBA00023136"/>
    </source>
</evidence>
<name>A0A1H9PL91_9ACTN</name>
<keyword evidence="6 7" id="KW-0472">Membrane</keyword>
<feature type="transmembrane region" description="Helical" evidence="7">
    <location>
        <begin position="60"/>
        <end position="82"/>
    </location>
</feature>
<feature type="transmembrane region" description="Helical" evidence="7">
    <location>
        <begin position="155"/>
        <end position="176"/>
    </location>
</feature>
<feature type="transmembrane region" description="Helical" evidence="7">
    <location>
        <begin position="270"/>
        <end position="288"/>
    </location>
</feature>
<dbReference type="SUPFAM" id="SSF103481">
    <property type="entry name" value="Multidrug resistance efflux transporter EmrE"/>
    <property type="match status" value="2"/>
</dbReference>
<evidence type="ECO:0000256" key="7">
    <source>
        <dbReference type="SAM" id="Phobius"/>
    </source>
</evidence>
<dbReference type="InterPro" id="IPR050638">
    <property type="entry name" value="AA-Vitamin_Transporters"/>
</dbReference>
<dbReference type="PANTHER" id="PTHR32322">
    <property type="entry name" value="INNER MEMBRANE TRANSPORTER"/>
    <property type="match status" value="1"/>
</dbReference>
<feature type="transmembrane region" description="Helical" evidence="7">
    <location>
        <begin position="240"/>
        <end position="258"/>
    </location>
</feature>
<evidence type="ECO:0000256" key="5">
    <source>
        <dbReference type="ARBA" id="ARBA00022989"/>
    </source>
</evidence>
<protein>
    <submittedName>
        <fullName evidence="9">Permease of the drug/metabolite transporter (DMT) superfamily</fullName>
    </submittedName>
</protein>
<evidence type="ECO:0000256" key="2">
    <source>
        <dbReference type="ARBA" id="ARBA00007362"/>
    </source>
</evidence>
<gene>
    <name evidence="9" type="ORF">SAMN05216446_1017</name>
</gene>
<keyword evidence="5 7" id="KW-1133">Transmembrane helix</keyword>
<feature type="transmembrane region" description="Helical" evidence="7">
    <location>
        <begin position="17"/>
        <end position="40"/>
    </location>
</feature>
<accession>A0A1H9PL91</accession>
<dbReference type="InterPro" id="IPR000620">
    <property type="entry name" value="EamA_dom"/>
</dbReference>
<comment type="subcellular location">
    <subcellularLocation>
        <location evidence="1">Cell membrane</location>
        <topology evidence="1">Multi-pass membrane protein</topology>
    </subcellularLocation>
</comment>
<evidence type="ECO:0000259" key="8">
    <source>
        <dbReference type="Pfam" id="PF00892"/>
    </source>
</evidence>
<keyword evidence="3" id="KW-1003">Cell membrane</keyword>
<feature type="transmembrane region" description="Helical" evidence="7">
    <location>
        <begin position="182"/>
        <end position="201"/>
    </location>
</feature>
<dbReference type="RefSeq" id="WP_091008932.1">
    <property type="nucleotide sequence ID" value="NZ_FOGP01000003.1"/>
</dbReference>
<feature type="transmembrane region" description="Helical" evidence="7">
    <location>
        <begin position="213"/>
        <end position="234"/>
    </location>
</feature>
<evidence type="ECO:0000256" key="4">
    <source>
        <dbReference type="ARBA" id="ARBA00022692"/>
    </source>
</evidence>